<evidence type="ECO:0000313" key="3">
    <source>
        <dbReference type="Proteomes" id="UP000664209"/>
    </source>
</evidence>
<comment type="caution">
    <text evidence="2">The sequence shown here is derived from an EMBL/GenBank/DDBJ whole genome shotgun (WGS) entry which is preliminary data.</text>
</comment>
<keyword evidence="1" id="KW-0472">Membrane</keyword>
<gene>
    <name evidence="2" type="ORF">J4G33_04580</name>
</gene>
<accession>A0A939RTF7</accession>
<protein>
    <submittedName>
        <fullName evidence="2">Uncharacterized protein</fullName>
    </submittedName>
</protein>
<keyword evidence="3" id="KW-1185">Reference proteome</keyword>
<reference evidence="2" key="1">
    <citation type="submission" date="2021-03" db="EMBL/GenBank/DDBJ databases">
        <title>Actinotalea soli sp. nov., isolated from soil.</title>
        <authorList>
            <person name="Ping W."/>
            <person name="Zhang J."/>
        </authorList>
    </citation>
    <scope>NUCLEOTIDE SEQUENCE</scope>
    <source>
        <strain evidence="2">BY-33</strain>
    </source>
</reference>
<keyword evidence="1" id="KW-1133">Transmembrane helix</keyword>
<dbReference type="RefSeq" id="WP_208054764.1">
    <property type="nucleotide sequence ID" value="NZ_JAGEMK010000002.1"/>
</dbReference>
<sequence length="62" mass="6564">MSKLRVATVLVIIGTVLIVIGTVVLITSADGAPLAAVPGLLLLFIAWPALVRYRRSHGKARD</sequence>
<dbReference type="Proteomes" id="UP000664209">
    <property type="component" value="Unassembled WGS sequence"/>
</dbReference>
<dbReference type="AlphaFoldDB" id="A0A939RTF7"/>
<name>A0A939RTF7_9CELL</name>
<evidence type="ECO:0000256" key="1">
    <source>
        <dbReference type="SAM" id="Phobius"/>
    </source>
</evidence>
<proteinExistence type="predicted"/>
<feature type="transmembrane region" description="Helical" evidence="1">
    <location>
        <begin position="7"/>
        <end position="26"/>
    </location>
</feature>
<keyword evidence="1" id="KW-0812">Transmembrane</keyword>
<dbReference type="EMBL" id="JAGEMK010000002">
    <property type="protein sequence ID" value="MBO1751074.1"/>
    <property type="molecule type" value="Genomic_DNA"/>
</dbReference>
<organism evidence="2 3">
    <name type="scientific">Actinotalea soli</name>
    <dbReference type="NCBI Taxonomy" id="2819234"/>
    <lineage>
        <taxon>Bacteria</taxon>
        <taxon>Bacillati</taxon>
        <taxon>Actinomycetota</taxon>
        <taxon>Actinomycetes</taxon>
        <taxon>Micrococcales</taxon>
        <taxon>Cellulomonadaceae</taxon>
        <taxon>Actinotalea</taxon>
    </lineage>
</organism>
<feature type="transmembrane region" description="Helical" evidence="1">
    <location>
        <begin position="32"/>
        <end position="51"/>
    </location>
</feature>
<evidence type="ECO:0000313" key="2">
    <source>
        <dbReference type="EMBL" id="MBO1751074.1"/>
    </source>
</evidence>